<dbReference type="AlphaFoldDB" id="A0A1Y3EPV4"/>
<evidence type="ECO:0000256" key="1">
    <source>
        <dbReference type="SAM" id="Phobius"/>
    </source>
</evidence>
<sequence length="232" mass="26272">MNVWYRAEVPLQKQLMQIPQIASPIQNLNITAGLLAEGCFTFGSCCPFIFPLSSLSPVLTWRFIRDVHALIEYYLRNWSSSATTYCTSLDDHPNMAAAISYAHTNLSAIFSTVSWPAWKPPCSSLVIIVEPFVEMDRDGQFRLCALFCFGIATLRGFMVSEEAAHQIVDASKSQPTLLFFIFLNLISIRYFLFLLLFFCSSLSTIFACTVFVSMTTGVKIDRHRYRLPSFLP</sequence>
<gene>
    <name evidence="2" type="ORF">D917_07122</name>
</gene>
<reference evidence="2 3" key="1">
    <citation type="submission" date="2015-04" db="EMBL/GenBank/DDBJ databases">
        <title>Draft genome of the roundworm Trichinella nativa.</title>
        <authorList>
            <person name="Mitreva M."/>
        </authorList>
    </citation>
    <scope>NUCLEOTIDE SEQUENCE [LARGE SCALE GENOMIC DNA]</scope>
    <source>
        <strain evidence="2 3">ISS45</strain>
    </source>
</reference>
<keyword evidence="1" id="KW-0812">Transmembrane</keyword>
<proteinExistence type="predicted"/>
<protein>
    <submittedName>
        <fullName evidence="2">Uncharacterized protein</fullName>
    </submittedName>
</protein>
<accession>A0A1Y3EPV4</accession>
<comment type="caution">
    <text evidence="2">The sequence shown here is derived from an EMBL/GenBank/DDBJ whole genome shotgun (WGS) entry which is preliminary data.</text>
</comment>
<dbReference type="Proteomes" id="UP000243006">
    <property type="component" value="Unassembled WGS sequence"/>
</dbReference>
<evidence type="ECO:0000313" key="3">
    <source>
        <dbReference type="Proteomes" id="UP000243006"/>
    </source>
</evidence>
<dbReference type="EMBL" id="LVZM01005039">
    <property type="protein sequence ID" value="OUC47191.1"/>
    <property type="molecule type" value="Genomic_DNA"/>
</dbReference>
<evidence type="ECO:0000313" key="2">
    <source>
        <dbReference type="EMBL" id="OUC47191.1"/>
    </source>
</evidence>
<keyword evidence="1" id="KW-1133">Transmembrane helix</keyword>
<keyword evidence="1" id="KW-0472">Membrane</keyword>
<feature type="transmembrane region" description="Helical" evidence="1">
    <location>
        <begin position="179"/>
        <end position="212"/>
    </location>
</feature>
<name>A0A1Y3EPV4_9BILA</name>
<organism evidence="2 3">
    <name type="scientific">Trichinella nativa</name>
    <dbReference type="NCBI Taxonomy" id="6335"/>
    <lineage>
        <taxon>Eukaryota</taxon>
        <taxon>Metazoa</taxon>
        <taxon>Ecdysozoa</taxon>
        <taxon>Nematoda</taxon>
        <taxon>Enoplea</taxon>
        <taxon>Dorylaimia</taxon>
        <taxon>Trichinellida</taxon>
        <taxon>Trichinellidae</taxon>
        <taxon>Trichinella</taxon>
    </lineage>
</organism>